<reference evidence="2 3" key="1">
    <citation type="journal article" date="2021" name="MBio">
        <title>Poor Competitiveness of Bradyrhizobium in Pigeon Pea Root Colonization in Indian Soils.</title>
        <authorList>
            <person name="Chalasani D."/>
            <person name="Basu A."/>
            <person name="Pullabhotla S.V.S.R.N."/>
            <person name="Jorrin B."/>
            <person name="Neal A.L."/>
            <person name="Poole P.S."/>
            <person name="Podile A.R."/>
            <person name="Tkacz A."/>
        </authorList>
    </citation>
    <scope>NUCLEOTIDE SEQUENCE [LARGE SCALE GENOMIC DNA]</scope>
    <source>
        <strain evidence="2 3">HU12</strain>
    </source>
</reference>
<accession>A0ABS7HWK0</accession>
<evidence type="ECO:0000256" key="1">
    <source>
        <dbReference type="SAM" id="MobiDB-lite"/>
    </source>
</evidence>
<proteinExistence type="predicted"/>
<feature type="region of interest" description="Disordered" evidence="1">
    <location>
        <begin position="133"/>
        <end position="164"/>
    </location>
</feature>
<dbReference type="Proteomes" id="UP000777440">
    <property type="component" value="Unassembled WGS sequence"/>
</dbReference>
<organism evidence="2 3">
    <name type="scientific">Microbacterium ureisolvens</name>
    <dbReference type="NCBI Taxonomy" id="2781186"/>
    <lineage>
        <taxon>Bacteria</taxon>
        <taxon>Bacillati</taxon>
        <taxon>Actinomycetota</taxon>
        <taxon>Actinomycetes</taxon>
        <taxon>Micrococcales</taxon>
        <taxon>Microbacteriaceae</taxon>
        <taxon>Microbacterium</taxon>
    </lineage>
</organism>
<keyword evidence="3" id="KW-1185">Reference proteome</keyword>
<comment type="caution">
    <text evidence="2">The sequence shown here is derived from an EMBL/GenBank/DDBJ whole genome shotgun (WGS) entry which is preliminary data.</text>
</comment>
<sequence>MKRRRTQQAITPDEQIARYAYVLGTVPASVADKAYAAAFARLSQAQREDVVGQLSAELPDAPDEAASVDPDAFAQLMRDLLARDALVRIRDGVVVAAAFVGSPAVVAYFTTGAGSVTMDHQPPWIHQLAGHETAPVDGGRTHHRHGVPGILSRDHENSGDSRDW</sequence>
<name>A0ABS7HWK0_9MICO</name>
<dbReference type="RefSeq" id="WP_220339295.1">
    <property type="nucleotide sequence ID" value="NZ_JAEUAX010000003.1"/>
</dbReference>
<evidence type="ECO:0000313" key="3">
    <source>
        <dbReference type="Proteomes" id="UP000777440"/>
    </source>
</evidence>
<protein>
    <submittedName>
        <fullName evidence="2">Uncharacterized protein</fullName>
    </submittedName>
</protein>
<evidence type="ECO:0000313" key="2">
    <source>
        <dbReference type="EMBL" id="MBW9109747.1"/>
    </source>
</evidence>
<gene>
    <name evidence="2" type="ORF">JNB61_08180</name>
</gene>
<dbReference type="EMBL" id="JAEUAX010000003">
    <property type="protein sequence ID" value="MBW9109747.1"/>
    <property type="molecule type" value="Genomic_DNA"/>
</dbReference>
<feature type="compositionally biased region" description="Basic and acidic residues" evidence="1">
    <location>
        <begin position="152"/>
        <end position="164"/>
    </location>
</feature>